<dbReference type="InterPro" id="IPR014001">
    <property type="entry name" value="Helicase_ATP-bd"/>
</dbReference>
<keyword evidence="14 31" id="KW-0812">Transmembrane</keyword>
<dbReference type="GO" id="GO:0017111">
    <property type="term" value="F:ribonucleoside triphosphate phosphatase activity"/>
    <property type="evidence" value="ECO:0007669"/>
    <property type="project" value="UniProtKB-EC"/>
</dbReference>
<dbReference type="GO" id="GO:0019062">
    <property type="term" value="P:virion attachment to host cell"/>
    <property type="evidence" value="ECO:0007669"/>
    <property type="project" value="UniProtKB-KW"/>
</dbReference>
<feature type="domain" description="RdRp catalytic" evidence="32">
    <location>
        <begin position="6509"/>
        <end position="6656"/>
    </location>
</feature>
<dbReference type="PROSITE" id="PS51192">
    <property type="entry name" value="HELICASE_ATP_BIND_1"/>
    <property type="match status" value="1"/>
</dbReference>
<keyword evidence="22 31" id="KW-1133">Transmembrane helix</keyword>
<feature type="transmembrane region" description="Helical" evidence="31">
    <location>
        <begin position="2185"/>
        <end position="2204"/>
    </location>
</feature>
<keyword evidence="7" id="KW-1048">Host nucleus</keyword>
<evidence type="ECO:0000256" key="25">
    <source>
        <dbReference type="ARBA" id="ARBA00023180"/>
    </source>
</evidence>
<evidence type="ECO:0000256" key="6">
    <source>
        <dbReference type="ARBA" id="ARBA00022552"/>
    </source>
</evidence>
<dbReference type="SUPFAM" id="SSF56672">
    <property type="entry name" value="DNA/RNA polymerases"/>
    <property type="match status" value="1"/>
</dbReference>
<evidence type="ECO:0000259" key="32">
    <source>
        <dbReference type="PROSITE" id="PS50507"/>
    </source>
</evidence>
<comment type="subcellular location">
    <subcellularLocation>
        <location evidence="3">Host endomembrane system</location>
        <topology evidence="3">Peripheral membrane protein</topology>
    </subcellularLocation>
    <subcellularLocation>
        <location evidence="1">Host nucleus</location>
    </subcellularLocation>
    <subcellularLocation>
        <location evidence="2">Virion membrane</location>
    </subcellularLocation>
</comment>
<dbReference type="GO" id="GO:0006370">
    <property type="term" value="P:7-methylguanosine mRNA capping"/>
    <property type="evidence" value="ECO:0007669"/>
    <property type="project" value="UniProtKB-KW"/>
</dbReference>
<evidence type="ECO:0000256" key="12">
    <source>
        <dbReference type="ARBA" id="ARBA00022679"/>
    </source>
</evidence>
<evidence type="ECO:0000256" key="21">
    <source>
        <dbReference type="ARBA" id="ARBA00022953"/>
    </source>
</evidence>
<evidence type="ECO:0000256" key="14">
    <source>
        <dbReference type="ARBA" id="ARBA00022692"/>
    </source>
</evidence>
<dbReference type="EMBL" id="MN661083">
    <property type="protein sequence ID" value="QHA33724.1"/>
    <property type="molecule type" value="Genomic_RNA"/>
</dbReference>
<dbReference type="PROSITE" id="PS50507">
    <property type="entry name" value="RDRP_SSRNA_POS"/>
    <property type="match status" value="1"/>
</dbReference>
<keyword evidence="11" id="KW-0507">mRNA processing</keyword>
<evidence type="ECO:0000256" key="20">
    <source>
        <dbReference type="ARBA" id="ARBA00022884"/>
    </source>
</evidence>
<reference evidence="34" key="1">
    <citation type="submission" date="2019-10" db="EMBL/GenBank/DDBJ databases">
        <authorList>
            <person name="Nitsche A."/>
            <person name="Hankeln T."/>
            <person name="Acosta O."/>
            <person name="Velez I.D."/>
            <person name="Schiemann D.J."/>
        </authorList>
    </citation>
    <scope>NUCLEOTIDE SEQUENCE</scope>
    <source>
        <strain evidence="34">Mati1755-1</strain>
    </source>
</reference>
<keyword evidence="25" id="KW-0325">Glycoprotein</keyword>
<evidence type="ECO:0000256" key="24">
    <source>
        <dbReference type="ARBA" id="ARBA00023136"/>
    </source>
</evidence>
<dbReference type="PANTHER" id="PTHR10920">
    <property type="entry name" value="RIBOSOMAL RNA METHYLTRANSFERASE"/>
    <property type="match status" value="1"/>
</dbReference>
<evidence type="ECO:0000256" key="8">
    <source>
        <dbReference type="ARBA" id="ARBA00022581"/>
    </source>
</evidence>
<keyword evidence="21" id="KW-0693">Viral RNA replication</keyword>
<evidence type="ECO:0000256" key="30">
    <source>
        <dbReference type="SAM" id="MobiDB-lite"/>
    </source>
</evidence>
<keyword evidence="20" id="KW-0694">RNA-binding</keyword>
<keyword evidence="19" id="KW-1043">Host membrane</keyword>
<keyword evidence="17" id="KW-0547">Nucleotide-binding</keyword>
<organism evidence="34">
    <name type="scientific">Atrato Flavi-like virus 1</name>
    <dbReference type="NCBI Taxonomy" id="2689355"/>
    <lineage>
        <taxon>Viruses</taxon>
        <taxon>Riboviria</taxon>
        <taxon>Orthornavirae</taxon>
        <taxon>Kitrinoviricota</taxon>
        <taxon>Flasuviricetes</taxon>
        <taxon>Amarillovirales</taxon>
        <taxon>Flaviviridae</taxon>
    </lineage>
</organism>
<keyword evidence="10" id="KW-1090">Inhibition of host innate immune response by virus</keyword>
<keyword evidence="17" id="KW-0347">Helicase</keyword>
<keyword evidence="5" id="KW-0696">RNA-directed RNA polymerase</keyword>
<evidence type="ECO:0000256" key="2">
    <source>
        <dbReference type="ARBA" id="ARBA00004182"/>
    </source>
</evidence>
<evidence type="ECO:0000259" key="33">
    <source>
        <dbReference type="PROSITE" id="PS51192"/>
    </source>
</evidence>
<dbReference type="InterPro" id="IPR043502">
    <property type="entry name" value="DNA/RNA_pol_sf"/>
</dbReference>
<dbReference type="GO" id="GO:0039694">
    <property type="term" value="P:viral RNA genome replication"/>
    <property type="evidence" value="ECO:0007669"/>
    <property type="project" value="InterPro"/>
</dbReference>
<dbReference type="GO" id="GO:0052170">
    <property type="term" value="P:symbiont-mediated suppression of host innate immune response"/>
    <property type="evidence" value="ECO:0007669"/>
    <property type="project" value="UniProtKB-KW"/>
</dbReference>
<feature type="transmembrane region" description="Helical" evidence="31">
    <location>
        <begin position="2151"/>
        <end position="2173"/>
    </location>
</feature>
<evidence type="ECO:0000256" key="4">
    <source>
        <dbReference type="ARBA" id="ARBA00020107"/>
    </source>
</evidence>
<feature type="domain" description="Helicase ATP-binding" evidence="33">
    <location>
        <begin position="3543"/>
        <end position="3716"/>
    </location>
</feature>
<dbReference type="GO" id="GO:0042025">
    <property type="term" value="C:host cell nucleus"/>
    <property type="evidence" value="ECO:0007669"/>
    <property type="project" value="UniProtKB-SubCell"/>
</dbReference>
<feature type="transmembrane region" description="Helical" evidence="31">
    <location>
        <begin position="2216"/>
        <end position="2244"/>
    </location>
</feature>
<keyword evidence="24 31" id="KW-0472">Membrane</keyword>
<protein>
    <recommendedName>
        <fullName evidence="4">Genome polyprotein</fullName>
    </recommendedName>
</protein>
<dbReference type="GO" id="GO:0033645">
    <property type="term" value="C:host cell endomembrane system"/>
    <property type="evidence" value="ECO:0007669"/>
    <property type="project" value="UniProtKB-SubCell"/>
</dbReference>
<dbReference type="InterPro" id="IPR029063">
    <property type="entry name" value="SAM-dependent_MTases_sf"/>
</dbReference>
<dbReference type="SUPFAM" id="SSF53335">
    <property type="entry name" value="S-adenosyl-L-methionine-dependent methyltransferases"/>
    <property type="match status" value="1"/>
</dbReference>
<evidence type="ECO:0000256" key="27">
    <source>
        <dbReference type="ARBA" id="ARBA00023296"/>
    </source>
</evidence>
<keyword evidence="18" id="KW-0946">Virion</keyword>
<evidence type="ECO:0000256" key="18">
    <source>
        <dbReference type="ARBA" id="ARBA00022844"/>
    </source>
</evidence>
<dbReference type="GO" id="GO:0003724">
    <property type="term" value="F:RNA helicase activity"/>
    <property type="evidence" value="ECO:0007669"/>
    <property type="project" value="UniProtKB-EC"/>
</dbReference>
<evidence type="ECO:0000256" key="26">
    <source>
        <dbReference type="ARBA" id="ARBA00023280"/>
    </source>
</evidence>
<evidence type="ECO:0000256" key="23">
    <source>
        <dbReference type="ARBA" id="ARBA00023042"/>
    </source>
</evidence>
<dbReference type="GO" id="GO:0055036">
    <property type="term" value="C:virion membrane"/>
    <property type="evidence" value="ECO:0007669"/>
    <property type="project" value="UniProtKB-SubCell"/>
</dbReference>
<dbReference type="InterPro" id="IPR007094">
    <property type="entry name" value="RNA-dir_pol_PSvirus"/>
</dbReference>
<evidence type="ECO:0000256" key="9">
    <source>
        <dbReference type="ARBA" id="ARBA00022603"/>
    </source>
</evidence>
<dbReference type="PANTHER" id="PTHR10920:SF18">
    <property type="entry name" value="RRNA METHYLTRANSFERASE 2, MITOCHONDRIAL"/>
    <property type="match status" value="1"/>
</dbReference>
<comment type="catalytic activity">
    <reaction evidence="28">
        <text>a ribonucleoside 5'-triphosphate + H2O = a ribonucleoside 5'-diphosphate + phosphate + H(+)</text>
        <dbReference type="Rhea" id="RHEA:23680"/>
        <dbReference type="ChEBI" id="CHEBI:15377"/>
        <dbReference type="ChEBI" id="CHEBI:15378"/>
        <dbReference type="ChEBI" id="CHEBI:43474"/>
        <dbReference type="ChEBI" id="CHEBI:57930"/>
        <dbReference type="ChEBI" id="CHEBI:61557"/>
        <dbReference type="EC" id="3.6.1.15"/>
    </reaction>
</comment>
<keyword evidence="17" id="KW-0067">ATP-binding</keyword>
<dbReference type="InterPro" id="IPR027417">
    <property type="entry name" value="P-loop_NTPase"/>
</dbReference>
<evidence type="ECO:0000256" key="31">
    <source>
        <dbReference type="SAM" id="Phobius"/>
    </source>
</evidence>
<evidence type="ECO:0000256" key="13">
    <source>
        <dbReference type="ARBA" id="ARBA00022691"/>
    </source>
</evidence>
<dbReference type="SUPFAM" id="SSF52540">
    <property type="entry name" value="P-loop containing nucleoside triphosphate hydrolases"/>
    <property type="match status" value="1"/>
</dbReference>
<dbReference type="InterPro" id="IPR002877">
    <property type="entry name" value="RNA_MeTrfase_FtsJ_dom"/>
</dbReference>
<evidence type="ECO:0000256" key="10">
    <source>
        <dbReference type="ARBA" id="ARBA00022632"/>
    </source>
</evidence>
<dbReference type="GO" id="GO:0046718">
    <property type="term" value="P:symbiont entry into host cell"/>
    <property type="evidence" value="ECO:0007669"/>
    <property type="project" value="UniProtKB-KW"/>
</dbReference>
<evidence type="ECO:0000256" key="22">
    <source>
        <dbReference type="ARBA" id="ARBA00022989"/>
    </source>
</evidence>
<dbReference type="GO" id="GO:0008650">
    <property type="term" value="F:rRNA (uridine-2'-O-)-methyltransferase activity"/>
    <property type="evidence" value="ECO:0007669"/>
    <property type="project" value="TreeGrafter"/>
</dbReference>
<keyword evidence="15" id="KW-0548">Nucleotidyltransferase</keyword>
<feature type="region of interest" description="Disordered" evidence="30">
    <location>
        <begin position="672"/>
        <end position="693"/>
    </location>
</feature>
<dbReference type="Gene3D" id="3.40.50.300">
    <property type="entry name" value="P-loop containing nucleotide triphosphate hydrolases"/>
    <property type="match status" value="2"/>
</dbReference>
<dbReference type="Gene3D" id="3.40.50.150">
    <property type="entry name" value="Vaccinia Virus protein VP39"/>
    <property type="match status" value="1"/>
</dbReference>
<evidence type="ECO:0000256" key="7">
    <source>
        <dbReference type="ARBA" id="ARBA00022562"/>
    </source>
</evidence>
<keyword evidence="13" id="KW-0949">S-adenosyl-L-methionine</keyword>
<evidence type="ECO:0000256" key="5">
    <source>
        <dbReference type="ARBA" id="ARBA00022484"/>
    </source>
</evidence>
<accession>A0A6B9KG91</accession>
<keyword evidence="23" id="KW-0506">mRNA capping</keyword>
<feature type="transmembrane region" description="Helical" evidence="31">
    <location>
        <begin position="2265"/>
        <end position="2289"/>
    </location>
</feature>
<keyword evidence="26" id="KW-0899">Viral immunoevasion</keyword>
<evidence type="ECO:0000256" key="3">
    <source>
        <dbReference type="ARBA" id="ARBA00004531"/>
    </source>
</evidence>
<keyword evidence="8" id="KW-0945">Host-virus interaction</keyword>
<evidence type="ECO:0000256" key="17">
    <source>
        <dbReference type="ARBA" id="ARBA00022806"/>
    </source>
</evidence>
<dbReference type="GO" id="GO:0003723">
    <property type="term" value="F:RNA binding"/>
    <property type="evidence" value="ECO:0007669"/>
    <property type="project" value="UniProtKB-KW"/>
</dbReference>
<evidence type="ECO:0000256" key="19">
    <source>
        <dbReference type="ARBA" id="ARBA00022870"/>
    </source>
</evidence>
<keyword evidence="27" id="KW-1160">Virus entry into host cell</keyword>
<sequence>MFKILISCSTTDLATTDMSTPIMFGRVRPCRYEVGGSLWARMCRTFGSFRPEAGFLRRLHEDEMALEGLSEEAFQQAQEALFKRYSYEIRENWFSWRESAASRKAVKIAEAAASEKKGPADKQVRKFAALVAIDGVRAHLEEMAAAGVTRGAINRWVNTHPGAYKGAKKALKESRHQQAAKESFSKKLGQWNRENRFPKEVALQAHTAAGKPEKTFRFVNYVGQLSGADSHRARFARCYAQASGTTYEAGTAAFDQQFKDLATAKFEARRAYKARKAAKEAARQGHISRAQAKEAAFQKRQADFEVRRAAYLARVERRQENDGLFGTKQLFHREEFLVRRNEWLVRREANQKARAARIASRPPPRPRHTVPLVAIWSFRPDDKEVSQKTYEAVRTRVLKKRAGPVQIKLDCETVVGNDSGIESDVESPEVPEGAVFTALPEKSADKEVEADLTGLTDLINAPVYMSGQRMYYRGDAQVLGFNGVAMCRCFNCEERFPCASLYRTQCVTDCYSCGPKIAARMQTLGLEKLKVKVAKSPLLRKGEFGLDKPKRVKTFFNKNDMLCYVGGEPCIKLADNYHRHVCVNCGKAYEHIHSYKSEKHAQFVGDCPHCRPDEITLQKQGVFKTSWNSRPATKVPVKEVSATPVKVVKEAPVELKPMPVPPKGGRIQVTPHNLQHGVPKPQRTPAERLVRSRPSTLSEVEVSCWTATDNPPTLVAENAEYVSRENNGVTEYGVIQAGKAGCTAVHLHLPTPQGARIVGDVAYWGMVASNVPDTVEVNGKRYKVRGGHIKSDDLLISGMQISTLQGDFVSVITTKRGNNYLVQSVLPTSTVTRSSSGGYGGFWATVGVMFLVGACIHQARGASTPAAAPRRLYYASGGTAPFSLTSKTCTISIDHRDNFISCMTEKADMKLCSRLNECGFPETKVTDCQGAADRDQCFLDVVGTFVPRVLTNGFNVKLDVAGTVFTYSGTNTPTDNCPASKGHGDNSVYEGSMGFCILHSCAKLTKKDRAVVTITDDCKCYFSSLSRVINGFKQDFDRDVRGCKKSWAPALKYSSKSDNLYSEFAKFELDISSHTAAIKELSSAVIDNDEKIRLILQESESLGTVSTKVLPVASGAEAVVQDILMNKMTIKHGKEIGLSMGAGYATANQLQTIMADLLTRAETLKATQAQLSVLRTDLTDAKNLATKYYQLLTQVNSTRKDLERCVALIKIQGKSLVDISKNIRSINTLTGEIQGKINKLGELMMRDAEDSEIDVSLLTGEEVRRKSHEAVINMQMASASIDRLLAGIPADKGGEAIKANILAAEREVNSLADPMDNKELAWKTSDIFKMPEISGLGNTTLQWVGPVGQIHRANCDNKKCQLLKVAKAYPTTIKEMGENRGSYCYFCDGIDNLCLCTGFSTGFYAGACDYGSVQCLAKDFSEVMKLPRMWDISGYSSLNDTQCRKNKQDNDITVGAIILRASCYINKQAVAPIKIVSKPVPFGIPLTKFITVFVVIATAILFVDKFGAIAGIAVILIASGASVYAECDVDAVQYHMQATSKEGDVDVYEVDLNVQPGTCITFGSDTFSVKEITKTSAFRPIGLCYEHITVDKVESNHGCPWGADIECSYYKYVTSTNGRYCKTSCTQQDFTERAGCWGIGDATTDTYACFLMTEQFTMLEKGDLLEKAIHIKVKNTVGEHSLTVTEGADYNNEQAGVSISKVVIEDSTEYQRAAVSQKRSLGFKSTSAADKVTLFNPNGTPQDETRPVATAEVASEFISWNLHAVMLDGIPKDASENIPADNIIVAWNSDSSANSAKISTPVHIARLSITYRTKSTSTFVSDCGDKPRLQSVLGGIGDYFQGSTLVFTANKACKAKLSCGPCTVVGSPYAMISNIKTNFTVVCGLFIASQCSLTTRMNDKIVSFDYPVAGLARNLNYTWHTAIVGNWGVANSTISFMNQVSAFGSSIGEVFSNILPTNIFQFIYKYSLVVGLILLALLCFEAGLTVPGLALLSAAIVGAALASEYPGYGKFYEGICIQGVWTPGRFFGRVNCSHECHRHWSHKDPNCVQPRRHIIACRFSGPEWGINCWNNNQSVENFWDAMEEAISTILPVTVDINTHDLTYSWEKDGVVYFHQFEQQVNNFSPMIFDYKQVCLFLVAALMVSLSEPFNWLIVVTPACAIVATIFQKVIGRLNNKKRAENSRGILQNVFAKTAFYFFLSLLVVEKSWNLLAEWSPSLATLCIIVNMQWIVPSVLPMIKCSFLGGNAIKRYISSDYETVLSRVDYMIDTILITSCILAGSIEAALVVYFCKDSIGMLRAVRDYLRNNSFTSMGNNHWFLSHRIAKVWWKKIDLNTRDRKFKQTLANEEQSMIVNEFDEISALVPAMPDVTSNIQHNMNNGEYVFHYYHDCVVYCSHDDDNGDSRYKIGHLYVDGESKELVGGLLKASDKTRSGDLILEDLVFPSITIKGVTLYEDRKDFFAPGMSGMHGYCTRGEYFHGGVIKYNGSTYAFDARDADAIKDMEFNGSIHYHRKPTIAHLAKIARTHADVINKIWIIEDNLFVGSIIQKTFITALHNVRGPKRGVIITGGLIIIGQGRERIYNMIKNMPLDGDLIFGRYLLERVPCGESSMYKDPRGLLSQGMSGMVLPTTTGKVYFHCGILEDDECNLAIDARVEDLIEGVIHHGDEESKSGFSLPNTIKTMVFKPSTSKVSPTVVVSPSTSAAALENMTVQLTDNTKVVRGRIQQRPKTRERSRSVSVSNRKLIPATSVDEAAQMVRQLAISNTANPRIRKLNVLGEVTEKVFETKRGLVSQGGGFLTKSNFEKVDAPTLTAQEERLKNAVKRKAAYNLARNRGLFYGPIDAIMSKYTKKYAYWDSSNNTLKLTTANILEQTVYKLVKEEDRASCIKELINKANQIASSDRLFKPKDITVSEREIFCFVARVSDLKRGVAASNSKKILDGEKPTTQVAMVEGRNSVVRGSYAKDGFVMSEGTTRKTVARKMIKHILSGPNLRWLVKHKADIALIRDRITIASSARIMSFFLAGKANGAFATTNVHEMNLFMLESKDEVDIPRYMVEDLPTERKEFTTIYHKTTFTKAEIGHLLLHRPHSCIFYAELDIPIGDWRHISIKTMLSGGDQAIDKFDKWYASYQKSIDDNNIPLCIDYFEHHNTDKVFCINAASFLAMDCHYYKDILSFYESSPGEELIPVHMAQREDHTIFLDKIRSLIKASKELETIPEAPEEAPKEDDQGSLKSFKMSEDGEVDVVDPNEIREMGEELSVIEMPIPEQEKLLPSPICGLYFNARGLEFLKDLIKIYQLNNYGINAMLELEIPTKNQEVLSDVHPGHWLLHEKNLRYLRFQYPRPGYCYAYDGNIVAPYHVVSRGSIVIPYYGCSSNLISPLKKIAGAGACEEFSIRLKNSQAITNTADDQVVWQLGDRECEGRLVVGDVVVCIDPYKRCWMVGICTGKNQSVSTTLTKQNMILPIDISLGIDFLRPIVNLDYMKATSGAPWLDRDGRPVGVLSNACSTKHNGKVVPVFHTNAAVALSGSVNMDMQAEILLQEILHQEDGEVLAVTAPTGFGKSTQLILAMARSIVLSKKEGVDAIENIWVSTPNRLPATRNKAYVEQLVASQNESDHIKVFLRIKGQSDGSITRSPGVVNIIYCSAGHLLMSLHNISKDKDIIIMDEGHERGHYPMLALEAILLEKKYKLWCYMTATPWNSVDCPYELKVYSIEDTSGRKEATVKLISPAQAMTSEYYFIEYNEKAYPIPKHELSGEGRALIFLPTISACEKSCKKWNERYSADIIGTQLHRDKPELPSETRTVTFTTDYCRSGVTYPDCRLVFDCGEVNRPSLRITYGEDGKIDIEYQIRIKPATEQDQKQAAGRTNRDREGVIYAAADVKPVPMEAYPETAKTQAALWMLTTSNYDWVFKTHQEGDNPIITEAINHYKELTEYRRLTRRLPVKERGRDDDGARALAMFTLHRKLGSYCMSDNLVVWLCTPGALPNYAKDKQYFEQCDKYEEMLRNYMRLGPREFEIHQIEQAGISCTDLSKMWRPQEKQVLFQITPAANISRFTITGAAAVALALTGAGVLAGQLYDEVVGDRVVHKHYLLNGDLLSVLNGLSYVDNKMAGKSYGTWYNQLWNRIERVMKMAVRKIVSSFCRLDGNKVERNWILKWAFRDSYTDYSEVAKAWFYDRFGGLLSGDVSMPKFTPDNLTSLLDGSVVVGIAGTIGHLYDSMYRVFGALVSNAIIVAITQQALVRLPVYAGLLGILTTGLTYFAKHANDGDFEYSNRKGHGGLLCAAMGIGYVLSGRTFDLLGGLGSTWNLTNNINQNVRFDVIAQNMISGYGQASNGFLIAQNLINFIETASWSQSNIYAFICQGISVYAGYAHSPLGWRGLMSAAVTAAAYIAVKVARKNVRQVRRSVTLLVNTRNPNQYDSINTDTQRTEASKLEQIERMYSLAVMCVGAITNPGAIPGTAMQVVGLYFSSERAALVGGDELSSYLKHAQLTMCLHPALSFIVGSIQLYHTIKGNMSANLENARFTDGLDNTTSEVGFSVIETLRTWSTWLSSTLNSIFIDNPFCEGMGRFGLICWEGLVRGAQWIWSVVKGLGEALVSAFTKMGESFGAGIVSGVWKAIPGSSWIDRLSNYLKSSRVDLEESPELTEDVIQTRIKEIQSLLFDRSGRFKEWISDVLHWCGINTSAWIRKANNGWKDHPIYAAITAESVREIILPDSCKMNGQTFLGFNRYHGPWHRLPNTQCKSIGAVLRLMQDHKCRGMSLETRDATKVFCALTAQISKDVFLTGTVGAELFVSAEEQGLGSAGYFRSSRREELSFFYYIGKNYGFALFGQPNSTQAYIVSYGLSFDLLDIFPVRENRIAKLVGFHQKQKNWTIKKPIRLPYAHPTWVEFAAELFELTNKDDLSITACENIAKVILTYSPFDAIMDKIGSYKLQRQMILNMTGRPEYLLIGNLPRPIDIDLDFLAPPIAVKAGKPPVGNEVFENFLVLETPESRALKAISWNCAGNYALAARVLSISHGVDVYYNSAGEDESDEWFVVSESAHACACRWVIMTDSLRWFTTDCANPDCTSLYMNWCSSSTTFRSLMLKSLSEKTDEIRSYLGPDVKSASIVTLDLSNYLIKDRRGVIKRGTFYPFKQKCKYDKGHFITMTYNGRRANMGPHTLWGLCGTLDISPNPDLCTVSSCVDLNKKSVQELFAFLDANIQDDGHWVVANSTVLTVWRVNAVIASLVDGFSAGDKTWIIQKIGEGPITSTTNGVVVARQYQCATLCEELENICRYNHDDFPNKQLFYRLIQELIVRGNHLPFQAAVTALNNGGSFSNLLRVAFDLKQAKEFSHYDDAIISGDCPTHLTWRGKNYSWEELDKLRNKLCKRGDFLPAFVSPKDSICDNPANDPNINLALRSALDNKESDDKAKANAPSISGAFCKPMGPKTTVKKELFNFCKEAVTPQVDVHGKVLDASMQVKTATQKAKTAIKKAFSKKGSSKGHEPVKREEVESILYRPGTSKLEGLPDGDLVHKLSSSCEEMSSSDVDYVECRLMSEGKKENFGSSQSFSPSMLGWLGCKLGEIVSGHDGNVPYTRIAAVEASNNSILRREGFKIVRSDFVTNVAKKDSELAQSVNAYIRKNPRNYSRYEEYKHDVSRELNVLAADAILQTKKLYDASLNVTHSESYRTEVILESYFPNFSRVRNWTKDHGHGQVDVSRAVFDFDPEAEKAKAILRRLVPQEKLLPRGGLIRPILRTTNDMPVMSKVDFTEWDRIRDRLGKYEKQDKFCYEIIKRVGCQYLPDNREAGTYSRGFFKAQQADIDLGVFENNTVLDLTSGSGGFTQYALCKWGTTSGMYVGNTLAISGHNVVSSSALTKYVDPKKFRFRMTQGKGDVRMVSTQEQFNNCLMGRKVRLVISDMGESYGNMQKTTGWLLADHQYVKQHEKDKPITKKGDNNILDAVIQTYTRHLERGGCLFIKMMGADENTEKIVQKLSEDFDMLQPWRSWSTPGVSLEWYLYCKRYRGDVIGVKKQPFNVKLLVRNVAHLLYHRNQEAVAYMQRCFKHLLADIKEHGKAGAGHGLSISSGKLALGDNKGHKRRFFVPMYHEPLLVPKDFGRSGINSANGLCSIYQVDAKGIRREFTDDEVLKFFVFPFQVEGDTKYCDPFDSNEKFSYNGEEFNTDIRSRCQRTLNTIRKRGIEEEPIDGVFQHLTVLNKFKMNLRGTKKDNPVGKHRRDKIFSDLSYNLWGHTYENSAVGTCQSDPANRVASLRKRLDYIPPEPVGIHKEMLSKSAKSIVTDEYRRIQRGPEDGKFTFWGWDDVVNNCNKKGSANFFDKRGVKTFRDWIALPSSREEFETCMSRICKGDSLGWREFCMPKEEKKYCKDIDPNGKITIPTDIRADSKAFELYVKSRTNLGHRAIQFAEIKLRAVALAIVGPMLFHHNYKKKLYLGSTTGTPLFRLGNVVRAFFDCYLPKENRDIDFEDDSNKGRYDAYIKSLDKKFLAHVSNSNSINAKKGRPLVSIGEMDYSSYDQTVTKSDHAEAYLFARDIYRKECHIGLKTYYAIHMMMPVLTPDGHLVLRVGQRGSGQQTTSFDNTKINSTHLYAAMAHCLNIPIEEATRVVGKIKALVTFEEGRPIWKEFNVTRISVVCDGDDVLLFGTPEDIALFKTNGIPFIEACGKKIRSGNESGIALHHKIKDANFCSHNFTRVRMGENINTMPYQDRFGCGGSEIVENGCYDQLMKRAGFFSSGNQETRMQALKKFEHSKGWRVAYVGERPAPKIFGKLAESSKLPNSLWEYETLSAISKDKDPGLSEADFQRAIHGMEISRGQCVSAMLNYPHKTPVILSCLAILSVLRDVPINIDCLKRGWEFKDLHGKLFSNAFKTVWRVPDINWVEREMSSVSGREMRTMVDNTKTCGFPTWTPKLGKVGAKTCYDLRDKILTWLHCLAMDYGIMIDYSIIQHYKMGLSGRETSSQQIILQNKTIQSEGLFDKLTKALHNLLWNHSRVIEQPEKKFSSGVHSRIVFCTSDGQLYDPAVRVDYEDNLKGKLRNSKLKLGDVVEYNHHNGIIYVCCLGRTLSSPVAKGDVYRTLSQVFGQLASKRSNAVITHKALGTKPISRGWLLRAYASLLEKYSVTIYIR</sequence>
<evidence type="ECO:0000256" key="29">
    <source>
        <dbReference type="ARBA" id="ARBA00047984"/>
    </source>
</evidence>
<evidence type="ECO:0000256" key="11">
    <source>
        <dbReference type="ARBA" id="ARBA00022664"/>
    </source>
</evidence>
<keyword evidence="9" id="KW-0489">Methyltransferase</keyword>
<keyword evidence="12" id="KW-0808">Transferase</keyword>
<dbReference type="GO" id="GO:0003968">
    <property type="term" value="F:RNA-directed RNA polymerase activity"/>
    <property type="evidence" value="ECO:0007669"/>
    <property type="project" value="UniProtKB-KW"/>
</dbReference>
<proteinExistence type="predicted"/>
<evidence type="ECO:0000256" key="15">
    <source>
        <dbReference type="ARBA" id="ARBA00022695"/>
    </source>
</evidence>
<keyword evidence="6" id="KW-0698">rRNA processing</keyword>
<evidence type="ECO:0000313" key="34">
    <source>
        <dbReference type="EMBL" id="QHA33724.1"/>
    </source>
</evidence>
<dbReference type="InterPro" id="IPR050082">
    <property type="entry name" value="RNA_methyltr_RlmE"/>
</dbReference>
<keyword evidence="16" id="KW-1161">Viral attachment to host cell</keyword>
<comment type="catalytic activity">
    <reaction evidence="29">
        <text>ATP + H2O = ADP + phosphate + H(+)</text>
        <dbReference type="Rhea" id="RHEA:13065"/>
        <dbReference type="ChEBI" id="CHEBI:15377"/>
        <dbReference type="ChEBI" id="CHEBI:15378"/>
        <dbReference type="ChEBI" id="CHEBI:30616"/>
        <dbReference type="ChEBI" id="CHEBI:43474"/>
        <dbReference type="ChEBI" id="CHEBI:456216"/>
        <dbReference type="EC" id="3.6.4.13"/>
    </reaction>
</comment>
<keyword evidence="17" id="KW-0378">Hydrolase</keyword>
<evidence type="ECO:0000256" key="16">
    <source>
        <dbReference type="ARBA" id="ARBA00022804"/>
    </source>
</evidence>
<evidence type="ECO:0000256" key="1">
    <source>
        <dbReference type="ARBA" id="ARBA00004147"/>
    </source>
</evidence>
<name>A0A6B9KG91_9FLAV</name>
<evidence type="ECO:0000256" key="28">
    <source>
        <dbReference type="ARBA" id="ARBA00047631"/>
    </source>
</evidence>
<dbReference type="Pfam" id="PF01728">
    <property type="entry name" value="FtsJ"/>
    <property type="match status" value="1"/>
</dbReference>